<accession>A0A0S2KDU3</accession>
<dbReference type="Proteomes" id="UP000065641">
    <property type="component" value="Chromosome"/>
</dbReference>
<evidence type="ECO:0000256" key="1">
    <source>
        <dbReference type="SAM" id="MobiDB-lite"/>
    </source>
</evidence>
<proteinExistence type="predicted"/>
<feature type="compositionally biased region" description="Polar residues" evidence="1">
    <location>
        <begin position="1"/>
        <end position="10"/>
    </location>
</feature>
<reference evidence="2 3" key="1">
    <citation type="submission" date="2015-11" db="EMBL/GenBank/DDBJ databases">
        <authorList>
            <person name="Zhang Y."/>
            <person name="Guo Z."/>
        </authorList>
    </citation>
    <scope>NUCLEOTIDE SEQUENCE [LARGE SCALE GENOMIC DNA]</scope>
    <source>
        <strain evidence="2 3">KCTC 32221</strain>
    </source>
</reference>
<feature type="compositionally biased region" description="Basic and acidic residues" evidence="1">
    <location>
        <begin position="11"/>
        <end position="33"/>
    </location>
</feature>
<protein>
    <submittedName>
        <fullName evidence="2">Uncharacterized protein</fullName>
    </submittedName>
</protein>
<evidence type="ECO:0000313" key="2">
    <source>
        <dbReference type="EMBL" id="ALO46480.1"/>
    </source>
</evidence>
<dbReference type="RefSeq" id="WP_058021912.1">
    <property type="nucleotide sequence ID" value="NZ_CP013189.1"/>
</dbReference>
<sequence>MLTFQVASSSDLEHPRKREDCLSSEPRSGEGEFRSAGCARAEGGRSAPITVISGPFFAEATVTPNPLSIEATAKRVNRADG</sequence>
<organism evidence="2 3">
    <name type="scientific">Pseudohongiella spirulinae</name>
    <dbReference type="NCBI Taxonomy" id="1249552"/>
    <lineage>
        <taxon>Bacteria</taxon>
        <taxon>Pseudomonadati</taxon>
        <taxon>Pseudomonadota</taxon>
        <taxon>Gammaproteobacteria</taxon>
        <taxon>Pseudomonadales</taxon>
        <taxon>Pseudohongiellaceae</taxon>
        <taxon>Pseudohongiella</taxon>
    </lineage>
</organism>
<dbReference type="EMBL" id="CP013189">
    <property type="protein sequence ID" value="ALO46480.1"/>
    <property type="molecule type" value="Genomic_DNA"/>
</dbReference>
<name>A0A0S2KDU3_9GAMM</name>
<gene>
    <name evidence="2" type="ORF">PS2015_1831</name>
</gene>
<evidence type="ECO:0000313" key="3">
    <source>
        <dbReference type="Proteomes" id="UP000065641"/>
    </source>
</evidence>
<keyword evidence="3" id="KW-1185">Reference proteome</keyword>
<dbReference type="KEGG" id="pspi:PS2015_1831"/>
<dbReference type="AlphaFoldDB" id="A0A0S2KDU3"/>
<feature type="region of interest" description="Disordered" evidence="1">
    <location>
        <begin position="1"/>
        <end position="44"/>
    </location>
</feature>